<reference evidence="2" key="1">
    <citation type="journal article" date="2019" name="Int. J. Syst. Evol. Microbiol.">
        <title>The Global Catalogue of Microorganisms (GCM) 10K type strain sequencing project: providing services to taxonomists for standard genome sequencing and annotation.</title>
        <authorList>
            <consortium name="The Broad Institute Genomics Platform"/>
            <consortium name="The Broad Institute Genome Sequencing Center for Infectious Disease"/>
            <person name="Wu L."/>
            <person name="Ma J."/>
        </authorList>
    </citation>
    <scope>NUCLEOTIDE SEQUENCE [LARGE SCALE GENOMIC DNA]</scope>
    <source>
        <strain evidence="2">CCUG 60527</strain>
    </source>
</reference>
<dbReference type="EMBL" id="JBHTJR010000023">
    <property type="protein sequence ID" value="MFD0992443.1"/>
    <property type="molecule type" value="Genomic_DNA"/>
</dbReference>
<accession>A0ABW3JPN8</accession>
<evidence type="ECO:0000313" key="2">
    <source>
        <dbReference type="Proteomes" id="UP001597062"/>
    </source>
</evidence>
<dbReference type="InterPro" id="IPR025324">
    <property type="entry name" value="DUF4230"/>
</dbReference>
<dbReference type="Pfam" id="PF14014">
    <property type="entry name" value="DUF4230"/>
    <property type="match status" value="1"/>
</dbReference>
<proteinExistence type="predicted"/>
<comment type="caution">
    <text evidence="1">The sequence shown here is derived from an EMBL/GenBank/DDBJ whole genome shotgun (WGS) entry which is preliminary data.</text>
</comment>
<sequence>MRLIKYIAVFVLGFLLAKLFYEHKTQEKYKQEEINVMLKSINNLSKLVVTEGNFSEIYSFSDTKKYFYNYFQFKKKAIVSVNAKVEIGYDLSKLDIQLDSVQKKIIINKIPNPDIVISPDVKYFDLEQSQFNNFSTTDLNEINQKAIAKIEETIGVTKLKKQAEQRLFEELSKIYQLSKIYGWEVVNNTQSLTLNDFFKH</sequence>
<name>A0ABW3JPN8_9FLAO</name>
<gene>
    <name evidence="1" type="ORF">ACFQ1U_04430</name>
</gene>
<evidence type="ECO:0000313" key="1">
    <source>
        <dbReference type="EMBL" id="MFD0992443.1"/>
    </source>
</evidence>
<protein>
    <submittedName>
        <fullName evidence="1">DUF4230 domain-containing protein</fullName>
    </submittedName>
</protein>
<dbReference type="Proteomes" id="UP001597062">
    <property type="component" value="Unassembled WGS sequence"/>
</dbReference>
<dbReference type="RefSeq" id="WP_386105744.1">
    <property type="nucleotide sequence ID" value="NZ_JBHTJR010000023.1"/>
</dbReference>
<organism evidence="1 2">
    <name type="scientific">Tenacibaculum geojense</name>
    <dbReference type="NCBI Taxonomy" id="915352"/>
    <lineage>
        <taxon>Bacteria</taxon>
        <taxon>Pseudomonadati</taxon>
        <taxon>Bacteroidota</taxon>
        <taxon>Flavobacteriia</taxon>
        <taxon>Flavobacteriales</taxon>
        <taxon>Flavobacteriaceae</taxon>
        <taxon>Tenacibaculum</taxon>
    </lineage>
</organism>
<keyword evidence="2" id="KW-1185">Reference proteome</keyword>